<protein>
    <submittedName>
        <fullName evidence="1">Uncharacterized protein</fullName>
    </submittedName>
</protein>
<organism evidence="1">
    <name type="scientific">Pseudictyota dubia</name>
    <dbReference type="NCBI Taxonomy" id="2749911"/>
    <lineage>
        <taxon>Eukaryota</taxon>
        <taxon>Sar</taxon>
        <taxon>Stramenopiles</taxon>
        <taxon>Ochrophyta</taxon>
        <taxon>Bacillariophyta</taxon>
        <taxon>Mediophyceae</taxon>
        <taxon>Biddulphiophycidae</taxon>
        <taxon>Eupodiscales</taxon>
        <taxon>Odontellaceae</taxon>
        <taxon>Pseudictyota</taxon>
    </lineage>
</organism>
<accession>A0A7R9WLZ0</accession>
<evidence type="ECO:0000313" key="1">
    <source>
        <dbReference type="EMBL" id="CAD8327013.1"/>
    </source>
</evidence>
<dbReference type="AlphaFoldDB" id="A0A7R9WLZ0"/>
<name>A0A7R9WLZ0_9STRA</name>
<reference evidence="1" key="1">
    <citation type="submission" date="2021-01" db="EMBL/GenBank/DDBJ databases">
        <authorList>
            <person name="Corre E."/>
            <person name="Pelletier E."/>
            <person name="Niang G."/>
            <person name="Scheremetjew M."/>
            <person name="Finn R."/>
            <person name="Kale V."/>
            <person name="Holt S."/>
            <person name="Cochrane G."/>
            <person name="Meng A."/>
            <person name="Brown T."/>
            <person name="Cohen L."/>
        </authorList>
    </citation>
    <scope>NUCLEOTIDE SEQUENCE</scope>
    <source>
        <strain evidence="1">CCMP147</strain>
    </source>
</reference>
<sequence length="235" mass="26688">MKLYCKVRPPPSHFPRFDATEAIALRLRTFEICDPRRDFTASTMRDGPVRLAPPSIIVGVGVDRERTLLLGRWMLRTAARGRIFDLFLRQRRIHLHIRLCMLLLLLLLLYGRCSAAESLLLPDGCARRSRVCPSSIVSDEERRAQELQEYGVEERRAQEFQQGAQKVQDWYPRRLDRVVVPSSTGSVASSALPSDLPLLGLCPKGNYRRPIFYLLYAPEALGRASMVGGMMSCRS</sequence>
<proteinExistence type="predicted"/>
<dbReference type="EMBL" id="HBED01050342">
    <property type="protein sequence ID" value="CAD8327013.1"/>
    <property type="molecule type" value="Transcribed_RNA"/>
</dbReference>
<gene>
    <name evidence="1" type="ORF">TDUB1175_LOCUS25440</name>
</gene>